<reference evidence="5" key="1">
    <citation type="submission" date="2020-05" db="EMBL/GenBank/DDBJ databases">
        <authorList>
            <consortium name="Genoscope - CEA"/>
            <person name="William W."/>
        </authorList>
    </citation>
    <scope>NUCLEOTIDE SEQUENCE [LARGE SCALE GENOMIC DNA]</scope>
    <source>
        <strain evidence="5">PCC 7821</strain>
    </source>
</reference>
<dbReference type="InterPro" id="IPR013105">
    <property type="entry name" value="TPR_2"/>
</dbReference>
<dbReference type="SUPFAM" id="SSF53335">
    <property type="entry name" value="S-adenosyl-L-methionine-dependent methyltransferases"/>
    <property type="match status" value="1"/>
</dbReference>
<dbReference type="PANTHER" id="PTHR44943:SF8">
    <property type="entry name" value="TPR REPEAT-CONTAINING PROTEIN MJ0263"/>
    <property type="match status" value="1"/>
</dbReference>
<feature type="repeat" description="TPR" evidence="3">
    <location>
        <begin position="263"/>
        <end position="296"/>
    </location>
</feature>
<feature type="repeat" description="TPR" evidence="3">
    <location>
        <begin position="229"/>
        <end position="262"/>
    </location>
</feature>
<dbReference type="InterPro" id="IPR019734">
    <property type="entry name" value="TPR_rpt"/>
</dbReference>
<dbReference type="EMBL" id="CZCZ02000017">
    <property type="protein sequence ID" value="CAC5345703.1"/>
    <property type="molecule type" value="Genomic_DNA"/>
</dbReference>
<sequence length="700" mass="79303">MPNYSKNEIILVRYPFSDLLSSKVRPAVVVSTPHPSQDILIVPLTSRTASLLDGEFLLSDWSAAGLNVATLHESCCQCYTLDSFSPIATRNRDMIICSNRNKKLDQQIIMKLKLGKTYTQKDRLILPEDLIRKANQQKREGKLNEAITKYRRAIKLSPNSFILYQNLGDTLAQKGLLEEAVLELKKALELNPRSALSHSYLGEVAIKQKLFDEAIFYFDRAIEIQPKSHKYYNSLGLALIGKEKYDLAVNCFQKAIELKPDSCWGYYNLSQVLSKQDKLSLASSYYQKAIRLNPQLSNDSKKSNNIVSPPKDSLEMAFTGERYIPRVKGQIRYEHLHRYGLCLEIVRGKSVLDIASGEGYGSAILSKTASSVVGVDIDIESVKFAGDKYQDKSNLKFMVGQCNSIPLPNESIDVVVSFETIEHHDQHEEMMQEIQRVLKKDGILVISSPNRLVYSDLPNYHNPFHVKELYHQEFVDLLNKYFLYFTLYGQKICMGSFVYSLNDNDKYYITHYTSNDQEVLRKNCSLDDPVYFVALCSNNFNGIQYALESVYLDKNDSLERASSETSSYTITATIISCSQDDPEALWGFNVDRVQQTNTSNSNGIKLMLLGWVLGKKSKVEAIEIIYNHVVVKQVLIDFPRPDVAQVYSHVPDAEMSGFETIVDIGELVEQGELLIQAVCSNKSCILLKKVQFQVVAAEKQ</sequence>
<protein>
    <recommendedName>
        <fullName evidence="4">Methyltransferase type 11 domain-containing protein</fullName>
    </recommendedName>
</protein>
<dbReference type="GO" id="GO:0008757">
    <property type="term" value="F:S-adenosylmethionine-dependent methyltransferase activity"/>
    <property type="evidence" value="ECO:0007669"/>
    <property type="project" value="InterPro"/>
</dbReference>
<dbReference type="Pfam" id="PF13181">
    <property type="entry name" value="TPR_8"/>
    <property type="match status" value="1"/>
</dbReference>
<dbReference type="AlphaFoldDB" id="A0A6J7ZTI4"/>
<dbReference type="Pfam" id="PF13414">
    <property type="entry name" value="TPR_11"/>
    <property type="match status" value="1"/>
</dbReference>
<dbReference type="CDD" id="cd02440">
    <property type="entry name" value="AdoMet_MTases"/>
    <property type="match status" value="1"/>
</dbReference>
<dbReference type="Gene3D" id="1.25.40.10">
    <property type="entry name" value="Tetratricopeptide repeat domain"/>
    <property type="match status" value="2"/>
</dbReference>
<proteinExistence type="predicted"/>
<dbReference type="InterPro" id="IPR029063">
    <property type="entry name" value="SAM-dependent_MTases_sf"/>
</dbReference>
<organism evidence="5 6">
    <name type="scientific">Planktothrix rubescens CCAP 1459/22</name>
    <dbReference type="NCBI Taxonomy" id="329571"/>
    <lineage>
        <taxon>Bacteria</taxon>
        <taxon>Bacillati</taxon>
        <taxon>Cyanobacteriota</taxon>
        <taxon>Cyanophyceae</taxon>
        <taxon>Oscillatoriophycideae</taxon>
        <taxon>Oscillatoriales</taxon>
        <taxon>Microcoleaceae</taxon>
        <taxon>Planktothrix</taxon>
    </lineage>
</organism>
<feature type="repeat" description="TPR" evidence="3">
    <location>
        <begin position="195"/>
        <end position="228"/>
    </location>
</feature>
<evidence type="ECO:0000256" key="3">
    <source>
        <dbReference type="PROSITE-ProRule" id="PRU00339"/>
    </source>
</evidence>
<dbReference type="Pfam" id="PF07719">
    <property type="entry name" value="TPR_2"/>
    <property type="match status" value="1"/>
</dbReference>
<feature type="repeat" description="TPR" evidence="3">
    <location>
        <begin position="161"/>
        <end position="194"/>
    </location>
</feature>
<feature type="domain" description="Methyltransferase type 11" evidence="4">
    <location>
        <begin position="352"/>
        <end position="446"/>
    </location>
</feature>
<evidence type="ECO:0000313" key="5">
    <source>
        <dbReference type="EMBL" id="CAC5345703.1"/>
    </source>
</evidence>
<comment type="caution">
    <text evidence="5">The sequence shown here is derived from an EMBL/GenBank/DDBJ whole genome shotgun (WGS) entry which is preliminary data.</text>
</comment>
<feature type="repeat" description="TPR" evidence="3">
    <location>
        <begin position="127"/>
        <end position="160"/>
    </location>
</feature>
<dbReference type="Gene3D" id="3.40.50.150">
    <property type="entry name" value="Vaccinia Virus protein VP39"/>
    <property type="match status" value="1"/>
</dbReference>
<dbReference type="InterPro" id="IPR051685">
    <property type="entry name" value="Ycf3/AcsC/BcsC/TPR_MFPF"/>
</dbReference>
<dbReference type="Proteomes" id="UP000196521">
    <property type="component" value="Unassembled WGS sequence"/>
</dbReference>
<keyword evidence="1" id="KW-0677">Repeat</keyword>
<name>A0A6J7ZTI4_PLARU</name>
<keyword evidence="6" id="KW-1185">Reference proteome</keyword>
<dbReference type="Pfam" id="PF00515">
    <property type="entry name" value="TPR_1"/>
    <property type="match status" value="1"/>
</dbReference>
<dbReference type="SMART" id="SM00028">
    <property type="entry name" value="TPR"/>
    <property type="match status" value="5"/>
</dbReference>
<evidence type="ECO:0000259" key="4">
    <source>
        <dbReference type="Pfam" id="PF08241"/>
    </source>
</evidence>
<dbReference type="InterPro" id="IPR011990">
    <property type="entry name" value="TPR-like_helical_dom_sf"/>
</dbReference>
<keyword evidence="2 3" id="KW-0802">TPR repeat</keyword>
<gene>
    <name evidence="5" type="ORF">PLAN_70280</name>
</gene>
<dbReference type="RefSeq" id="WP_052338729.1">
    <property type="nucleotide sequence ID" value="NZ_LR812491.1"/>
</dbReference>
<accession>A0A6J7ZTI4</accession>
<evidence type="ECO:0000256" key="1">
    <source>
        <dbReference type="ARBA" id="ARBA00022737"/>
    </source>
</evidence>
<dbReference type="Pfam" id="PF08241">
    <property type="entry name" value="Methyltransf_11"/>
    <property type="match status" value="1"/>
</dbReference>
<evidence type="ECO:0000256" key="2">
    <source>
        <dbReference type="ARBA" id="ARBA00022803"/>
    </source>
</evidence>
<dbReference type="PANTHER" id="PTHR44943">
    <property type="entry name" value="CELLULOSE SYNTHASE OPERON PROTEIN C"/>
    <property type="match status" value="1"/>
</dbReference>
<dbReference type="SUPFAM" id="SSF48452">
    <property type="entry name" value="TPR-like"/>
    <property type="match status" value="1"/>
</dbReference>
<evidence type="ECO:0000313" key="6">
    <source>
        <dbReference type="Proteomes" id="UP000196521"/>
    </source>
</evidence>
<dbReference type="PROSITE" id="PS50005">
    <property type="entry name" value="TPR"/>
    <property type="match status" value="5"/>
</dbReference>
<dbReference type="InterPro" id="IPR013216">
    <property type="entry name" value="Methyltransf_11"/>
</dbReference>